<dbReference type="PROSITE" id="PS51710">
    <property type="entry name" value="G_OBG"/>
    <property type="match status" value="1"/>
</dbReference>
<accession>A0A6J6XIX8</accession>
<evidence type="ECO:0000256" key="6">
    <source>
        <dbReference type="ARBA" id="ARBA00022801"/>
    </source>
</evidence>
<dbReference type="NCBIfam" id="TIGR02729">
    <property type="entry name" value="Obg_CgtA"/>
    <property type="match status" value="1"/>
</dbReference>
<dbReference type="GO" id="GO:0000287">
    <property type="term" value="F:magnesium ion binding"/>
    <property type="evidence" value="ECO:0007669"/>
    <property type="project" value="InterPro"/>
</dbReference>
<evidence type="ECO:0000259" key="12">
    <source>
        <dbReference type="PROSITE" id="PS51883"/>
    </source>
</evidence>
<dbReference type="PRINTS" id="PR00326">
    <property type="entry name" value="GTP1OBG"/>
</dbReference>
<evidence type="ECO:0000256" key="5">
    <source>
        <dbReference type="ARBA" id="ARBA00022741"/>
    </source>
</evidence>
<evidence type="ECO:0000313" key="13">
    <source>
        <dbReference type="EMBL" id="CAB4795158.1"/>
    </source>
</evidence>
<dbReference type="Gene3D" id="2.70.210.12">
    <property type="entry name" value="GTP1/OBG domain"/>
    <property type="match status" value="1"/>
</dbReference>
<name>A0A6J6XIX8_9ZZZZ</name>
<keyword evidence="8" id="KW-0342">GTP-binding</keyword>
<dbReference type="Pfam" id="PF09269">
    <property type="entry name" value="DUF1967"/>
    <property type="match status" value="1"/>
</dbReference>
<dbReference type="InterPro" id="IPR006073">
    <property type="entry name" value="GTP-bd"/>
</dbReference>
<dbReference type="InterPro" id="IPR036726">
    <property type="entry name" value="GTP1_OBG_dom_sf"/>
</dbReference>
<dbReference type="InterPro" id="IPR006074">
    <property type="entry name" value="GTP1-OBG_CS"/>
</dbReference>
<keyword evidence="7" id="KW-0460">Magnesium</keyword>
<dbReference type="SUPFAM" id="SSF102741">
    <property type="entry name" value="Obg GTP-binding protein C-terminal domain"/>
    <property type="match status" value="1"/>
</dbReference>
<dbReference type="SUPFAM" id="SSF52540">
    <property type="entry name" value="P-loop containing nucleoside triphosphate hydrolases"/>
    <property type="match status" value="1"/>
</dbReference>
<dbReference type="HAMAP" id="MF_01454">
    <property type="entry name" value="GTPase_Obg"/>
    <property type="match status" value="1"/>
</dbReference>
<dbReference type="NCBIfam" id="NF008954">
    <property type="entry name" value="PRK12296.1"/>
    <property type="match status" value="1"/>
</dbReference>
<dbReference type="Gene3D" id="3.30.300.350">
    <property type="entry name" value="GTP-binding protein OBG, C-terminal domain"/>
    <property type="match status" value="1"/>
</dbReference>
<dbReference type="AlphaFoldDB" id="A0A6J6XIX8"/>
<sequence length="541" mass="58137">MGQSTRAALDLHSEQSADSSYPYAVSNFVDECGLNVKGGDGGAGCTSFRREAHVAMGGPDGGDGGSGGDVWLVADRNVASLLSFRDHPHRKATNGSHGSGKKKHGHGGDDLFVHVPIGTTVKDRDGEILADLVHDRDRWLAAEGGIGGKGNAKFLSNKRRAPGFAEQGEIGQERWMWLELKLMADVALVGFPNVGKSTLISRISAARPKIADYPFTTLVPNLGVVRINEGNGLAFEMVVADIPGLIEGAAEGRGLGHQFLRHIERARALVLLLDLSPLAERSPEEQERVLLAELESYRPDMLDRPRVRIGSRSDMAEGDQAAQFDGLSVSAITGAGVPQLLGLLRRAVETARANEPESDGFVTLRPVAEGIKIGRRDDGSFEVIGREATRAVGLSDMTNSEALDVARERLTKLGVDRALARAGARNGDVVHIAKFSFDYESDDTLEVQPFDDAAPVARHRRNREAHTGDWLEEEPPSGTPGGSVSYVSESHATEVDTNDSDMNDSETVDTDVNDSDMNESDVNESDVETEVIYVQRGSSPT</sequence>
<dbReference type="NCBIfam" id="NF008956">
    <property type="entry name" value="PRK12299.1"/>
    <property type="match status" value="1"/>
</dbReference>
<organism evidence="13">
    <name type="scientific">freshwater metagenome</name>
    <dbReference type="NCBI Taxonomy" id="449393"/>
    <lineage>
        <taxon>unclassified sequences</taxon>
        <taxon>metagenomes</taxon>
        <taxon>ecological metagenomes</taxon>
    </lineage>
</organism>
<evidence type="ECO:0000259" key="11">
    <source>
        <dbReference type="PROSITE" id="PS51881"/>
    </source>
</evidence>
<evidence type="ECO:0000256" key="8">
    <source>
        <dbReference type="ARBA" id="ARBA00023134"/>
    </source>
</evidence>
<evidence type="ECO:0000256" key="4">
    <source>
        <dbReference type="ARBA" id="ARBA00022723"/>
    </source>
</evidence>
<dbReference type="InterPro" id="IPR036346">
    <property type="entry name" value="GTP-bd_prot_GTP1/OBG_C_sf"/>
</dbReference>
<keyword evidence="4" id="KW-0479">Metal-binding</keyword>
<protein>
    <submittedName>
        <fullName evidence="13">Unannotated protein</fullName>
    </submittedName>
</protein>
<evidence type="ECO:0000256" key="1">
    <source>
        <dbReference type="ARBA" id="ARBA00001946"/>
    </source>
</evidence>
<dbReference type="GO" id="GO:0003924">
    <property type="term" value="F:GTPase activity"/>
    <property type="evidence" value="ECO:0007669"/>
    <property type="project" value="InterPro"/>
</dbReference>
<dbReference type="PROSITE" id="PS51883">
    <property type="entry name" value="OBG"/>
    <property type="match status" value="1"/>
</dbReference>
<keyword evidence="5" id="KW-0547">Nucleotide-binding</keyword>
<keyword evidence="6" id="KW-0378">Hydrolase</keyword>
<dbReference type="Pfam" id="PF01926">
    <property type="entry name" value="MMR_HSR1"/>
    <property type="match status" value="1"/>
</dbReference>
<feature type="region of interest" description="Disordered" evidence="9">
    <location>
        <begin position="448"/>
        <end position="541"/>
    </location>
</feature>
<dbReference type="CDD" id="cd01898">
    <property type="entry name" value="Obg"/>
    <property type="match status" value="1"/>
</dbReference>
<dbReference type="PROSITE" id="PS51881">
    <property type="entry name" value="OCT"/>
    <property type="match status" value="1"/>
</dbReference>
<dbReference type="InterPro" id="IPR014100">
    <property type="entry name" value="GTP-bd_Obg/CgtA"/>
</dbReference>
<dbReference type="NCBIfam" id="TIGR03595">
    <property type="entry name" value="Obg_CgtA_exten"/>
    <property type="match status" value="1"/>
</dbReference>
<comment type="cofactor">
    <cofactor evidence="1">
        <name>Mg(2+)</name>
        <dbReference type="ChEBI" id="CHEBI:18420"/>
    </cofactor>
</comment>
<dbReference type="GO" id="GO:0005525">
    <property type="term" value="F:GTP binding"/>
    <property type="evidence" value="ECO:0007669"/>
    <property type="project" value="UniProtKB-KW"/>
</dbReference>
<dbReference type="NCBIfam" id="NF008955">
    <property type="entry name" value="PRK12297.1"/>
    <property type="match status" value="1"/>
</dbReference>
<dbReference type="InterPro" id="IPR027417">
    <property type="entry name" value="P-loop_NTPase"/>
</dbReference>
<keyword evidence="3" id="KW-0963">Cytoplasm</keyword>
<dbReference type="Gene3D" id="3.40.50.300">
    <property type="entry name" value="P-loop containing nucleotide triphosphate hydrolases"/>
    <property type="match status" value="1"/>
</dbReference>
<dbReference type="Pfam" id="PF01018">
    <property type="entry name" value="GTP1_OBG"/>
    <property type="match status" value="1"/>
</dbReference>
<evidence type="ECO:0000256" key="7">
    <source>
        <dbReference type="ARBA" id="ARBA00022842"/>
    </source>
</evidence>
<dbReference type="PANTHER" id="PTHR11702:SF31">
    <property type="entry name" value="MITOCHONDRIAL RIBOSOME-ASSOCIATED GTPASE 2"/>
    <property type="match status" value="1"/>
</dbReference>
<feature type="domain" description="OBG-type G" evidence="10">
    <location>
        <begin position="184"/>
        <end position="307"/>
    </location>
</feature>
<feature type="domain" description="OCT" evidence="11">
    <location>
        <begin position="353"/>
        <end position="441"/>
    </location>
</feature>
<dbReference type="InterPro" id="IPR006169">
    <property type="entry name" value="GTP1_OBG_dom"/>
</dbReference>
<dbReference type="InterPro" id="IPR045086">
    <property type="entry name" value="OBG_GTPase"/>
</dbReference>
<feature type="region of interest" description="Disordered" evidence="9">
    <location>
        <begin position="86"/>
        <end position="109"/>
    </location>
</feature>
<dbReference type="FunFam" id="2.70.210.12:FF:000001">
    <property type="entry name" value="GTPase Obg"/>
    <property type="match status" value="1"/>
</dbReference>
<dbReference type="PANTHER" id="PTHR11702">
    <property type="entry name" value="DEVELOPMENTALLY REGULATED GTP-BINDING PROTEIN-RELATED"/>
    <property type="match status" value="1"/>
</dbReference>
<feature type="domain" description="Obg" evidence="12">
    <location>
        <begin position="26"/>
        <end position="183"/>
    </location>
</feature>
<gene>
    <name evidence="13" type="ORF">UFOPK3046_00192</name>
</gene>
<evidence type="ECO:0000259" key="10">
    <source>
        <dbReference type="PROSITE" id="PS51710"/>
    </source>
</evidence>
<dbReference type="PROSITE" id="PS00905">
    <property type="entry name" value="GTP1_OBG"/>
    <property type="match status" value="1"/>
</dbReference>
<comment type="similarity">
    <text evidence="2">Belongs to the TRAFAC class OBG-HflX-like GTPase superfamily. OBG GTPase family.</text>
</comment>
<proteinExistence type="inferred from homology"/>
<dbReference type="InterPro" id="IPR015349">
    <property type="entry name" value="OCT_dom"/>
</dbReference>
<reference evidence="13" key="1">
    <citation type="submission" date="2020-05" db="EMBL/GenBank/DDBJ databases">
        <authorList>
            <person name="Chiriac C."/>
            <person name="Salcher M."/>
            <person name="Ghai R."/>
            <person name="Kavagutti S V."/>
        </authorList>
    </citation>
    <scope>NUCLEOTIDE SEQUENCE</scope>
</reference>
<dbReference type="EMBL" id="CAFAAQ010000008">
    <property type="protein sequence ID" value="CAB4795158.1"/>
    <property type="molecule type" value="Genomic_DNA"/>
</dbReference>
<dbReference type="InterPro" id="IPR031167">
    <property type="entry name" value="G_OBG"/>
</dbReference>
<feature type="compositionally biased region" description="Acidic residues" evidence="9">
    <location>
        <begin position="496"/>
        <end position="529"/>
    </location>
</feature>
<evidence type="ECO:0000256" key="9">
    <source>
        <dbReference type="SAM" id="MobiDB-lite"/>
    </source>
</evidence>
<evidence type="ECO:0000256" key="3">
    <source>
        <dbReference type="ARBA" id="ARBA00022490"/>
    </source>
</evidence>
<evidence type="ECO:0000256" key="2">
    <source>
        <dbReference type="ARBA" id="ARBA00007699"/>
    </source>
</evidence>
<dbReference type="SUPFAM" id="SSF82051">
    <property type="entry name" value="Obg GTP-binding protein N-terminal domain"/>
    <property type="match status" value="1"/>
</dbReference>